<gene>
    <name evidence="1" type="ORF">D9V28_12680</name>
</gene>
<accession>A0A3L7IX19</accession>
<evidence type="ECO:0008006" key="3">
    <source>
        <dbReference type="Google" id="ProtNLM"/>
    </source>
</evidence>
<name>A0A3L7IX19_9MICO</name>
<reference evidence="1 2" key="1">
    <citation type="submission" date="2018-10" db="EMBL/GenBank/DDBJ databases">
        <authorList>
            <person name="Li J."/>
        </authorList>
    </citation>
    <scope>NUCLEOTIDE SEQUENCE [LARGE SCALE GENOMIC DNA]</scope>
    <source>
        <strain evidence="1 2">ZD1-4</strain>
    </source>
</reference>
<keyword evidence="2" id="KW-1185">Reference proteome</keyword>
<evidence type="ECO:0000313" key="1">
    <source>
        <dbReference type="EMBL" id="RLQ82794.1"/>
    </source>
</evidence>
<dbReference type="EMBL" id="RCWJ01000003">
    <property type="protein sequence ID" value="RLQ82794.1"/>
    <property type="molecule type" value="Genomic_DNA"/>
</dbReference>
<sequence length="153" mass="16150">MVGCETLLPIEQARSFFAQDTEFLGERAPAAPNGLFPLAEIDATLATASQATQCSWGVPNSDGVFTLHVAEVTADQRTTLETALSDAGFSNVTFERVISFEMASENEVGTTAATHLFTANLWIMSNANTLSTTAPVANAALEALRAANPTLEP</sequence>
<organism evidence="1 2">
    <name type="scientific">Mycetocola zhadangensis</name>
    <dbReference type="NCBI Taxonomy" id="1164595"/>
    <lineage>
        <taxon>Bacteria</taxon>
        <taxon>Bacillati</taxon>
        <taxon>Actinomycetota</taxon>
        <taxon>Actinomycetes</taxon>
        <taxon>Micrococcales</taxon>
        <taxon>Microbacteriaceae</taxon>
        <taxon>Mycetocola</taxon>
    </lineage>
</organism>
<dbReference type="Proteomes" id="UP000282460">
    <property type="component" value="Unassembled WGS sequence"/>
</dbReference>
<proteinExistence type="predicted"/>
<evidence type="ECO:0000313" key="2">
    <source>
        <dbReference type="Proteomes" id="UP000282460"/>
    </source>
</evidence>
<comment type="caution">
    <text evidence="1">The sequence shown here is derived from an EMBL/GenBank/DDBJ whole genome shotgun (WGS) entry which is preliminary data.</text>
</comment>
<protein>
    <recommendedName>
        <fullName evidence="3">DUF3558 domain-containing protein</fullName>
    </recommendedName>
</protein>
<dbReference type="AlphaFoldDB" id="A0A3L7IX19"/>